<keyword evidence="1" id="KW-0472">Membrane</keyword>
<feature type="transmembrane region" description="Helical" evidence="1">
    <location>
        <begin position="30"/>
        <end position="49"/>
    </location>
</feature>
<dbReference type="EMBL" id="MT142508">
    <property type="protein sequence ID" value="QJA83346.1"/>
    <property type="molecule type" value="Genomic_DNA"/>
</dbReference>
<keyword evidence="1" id="KW-0812">Transmembrane</keyword>
<gene>
    <name evidence="3" type="ORF">MM415A00294_0044</name>
    <name evidence="2" type="ORF">MM415B00522_0044</name>
</gene>
<name>A0A6M3J3U7_9ZZZZ</name>
<organism evidence="2">
    <name type="scientific">viral metagenome</name>
    <dbReference type="NCBI Taxonomy" id="1070528"/>
    <lineage>
        <taxon>unclassified sequences</taxon>
        <taxon>metagenomes</taxon>
        <taxon>organismal metagenomes</taxon>
    </lineage>
</organism>
<protein>
    <submittedName>
        <fullName evidence="2">Uncharacterized protein</fullName>
    </submittedName>
</protein>
<feature type="transmembrane region" description="Helical" evidence="1">
    <location>
        <begin position="6"/>
        <end position="23"/>
    </location>
</feature>
<accession>A0A6M3J3U7</accession>
<evidence type="ECO:0000256" key="1">
    <source>
        <dbReference type="SAM" id="Phobius"/>
    </source>
</evidence>
<feature type="transmembrane region" description="Helical" evidence="1">
    <location>
        <begin position="61"/>
        <end position="79"/>
    </location>
</feature>
<keyword evidence="1" id="KW-1133">Transmembrane helix</keyword>
<reference evidence="2" key="1">
    <citation type="submission" date="2020-03" db="EMBL/GenBank/DDBJ databases">
        <title>The deep terrestrial virosphere.</title>
        <authorList>
            <person name="Holmfeldt K."/>
            <person name="Nilsson E."/>
            <person name="Simone D."/>
            <person name="Lopez-Fernandez M."/>
            <person name="Wu X."/>
            <person name="de Brujin I."/>
            <person name="Lundin D."/>
            <person name="Andersson A."/>
            <person name="Bertilsson S."/>
            <person name="Dopson M."/>
        </authorList>
    </citation>
    <scope>NUCLEOTIDE SEQUENCE</scope>
    <source>
        <strain evidence="3">MM415A00294</strain>
        <strain evidence="2">MM415B00522</strain>
    </source>
</reference>
<sequence length="173" mass="20378">MNIEIIENGIVCGWIALLVYGARRNSNLQSILLVLLAPKVIDVFILTHISNAIRHGEYRHFFFLMHSANDALMIALLCARPYIHIFTRWRCCFERLWSEWFIVAIYFASIIVNLLVFNEYLTKWAGEPTNLYFYNNYETIKRVLFYSEALILSWLTIQTLIAVRNLKRKGLIK</sequence>
<dbReference type="AlphaFoldDB" id="A0A6M3J3U7"/>
<feature type="transmembrane region" description="Helical" evidence="1">
    <location>
        <begin position="100"/>
        <end position="117"/>
    </location>
</feature>
<feature type="transmembrane region" description="Helical" evidence="1">
    <location>
        <begin position="143"/>
        <end position="163"/>
    </location>
</feature>
<dbReference type="EMBL" id="MT141517">
    <property type="protein sequence ID" value="QJA64334.1"/>
    <property type="molecule type" value="Genomic_DNA"/>
</dbReference>
<evidence type="ECO:0000313" key="3">
    <source>
        <dbReference type="EMBL" id="QJA83346.1"/>
    </source>
</evidence>
<proteinExistence type="predicted"/>
<evidence type="ECO:0000313" key="2">
    <source>
        <dbReference type="EMBL" id="QJA64334.1"/>
    </source>
</evidence>